<dbReference type="PANTHER" id="PTHR47172">
    <property type="entry name" value="OS01G0976800 PROTEIN"/>
    <property type="match status" value="1"/>
</dbReference>
<evidence type="ECO:0000256" key="4">
    <source>
        <dbReference type="ARBA" id="ARBA00023015"/>
    </source>
</evidence>
<evidence type="ECO:0000256" key="6">
    <source>
        <dbReference type="PROSITE-ProRule" id="PRU00094"/>
    </source>
</evidence>
<keyword evidence="9" id="KW-1185">Reference proteome</keyword>
<proteinExistence type="predicted"/>
<dbReference type="Gene3D" id="3.30.50.10">
    <property type="entry name" value="Erythroid Transcription Factor GATA-1, subunit A"/>
    <property type="match status" value="1"/>
</dbReference>
<sequence>MVVSTTLAPIKCNDSKRCKLPPLKDLFAPTSLNTDAQIDRLREELLRNKEELQVILMKVKVLMEEFDYGSMVLLQAELKGIKQFTDQIRVKMIKHDCLDVHNNEDIKMDQLVLPSWFQFKRDGPKYCVHCECLETIEWRNGPWGKSTLCNACGLWYRKLRGTFSPEQSCLIMEDKRINSDKNDRKESLKFDMDEEKMSAVKSSLIDRMNQFIREVEISKSTKVKLGIIPKNSNKSQKVTPLEMNKYDSISRIC</sequence>
<organism evidence="8 9">
    <name type="scientific">Kluyveromyces marxianus</name>
    <name type="common">Yeast</name>
    <name type="synonym">Candida kefyr</name>
    <dbReference type="NCBI Taxonomy" id="4911"/>
    <lineage>
        <taxon>Eukaryota</taxon>
        <taxon>Fungi</taxon>
        <taxon>Dikarya</taxon>
        <taxon>Ascomycota</taxon>
        <taxon>Saccharomycotina</taxon>
        <taxon>Saccharomycetes</taxon>
        <taxon>Saccharomycetales</taxon>
        <taxon>Saccharomycetaceae</taxon>
        <taxon>Kluyveromyces</taxon>
    </lineage>
</organism>
<dbReference type="InterPro" id="IPR013088">
    <property type="entry name" value="Znf_NHR/GATA"/>
</dbReference>
<keyword evidence="3" id="KW-0862">Zinc</keyword>
<evidence type="ECO:0000256" key="3">
    <source>
        <dbReference type="ARBA" id="ARBA00022833"/>
    </source>
</evidence>
<keyword evidence="2 6" id="KW-0863">Zinc-finger</keyword>
<accession>A0ABX6ETV6</accession>
<evidence type="ECO:0000256" key="2">
    <source>
        <dbReference type="ARBA" id="ARBA00022771"/>
    </source>
</evidence>
<dbReference type="CDD" id="cd00202">
    <property type="entry name" value="ZnF_GATA"/>
    <property type="match status" value="1"/>
</dbReference>
<dbReference type="PROSITE" id="PS00344">
    <property type="entry name" value="GATA_ZN_FINGER_1"/>
    <property type="match status" value="1"/>
</dbReference>
<name>A0ABX6ETV6_KLUMA</name>
<dbReference type="PROSITE" id="PS50114">
    <property type="entry name" value="GATA_ZN_FINGER_2"/>
    <property type="match status" value="1"/>
</dbReference>
<dbReference type="InterPro" id="IPR000679">
    <property type="entry name" value="Znf_GATA"/>
</dbReference>
<dbReference type="SMART" id="SM00401">
    <property type="entry name" value="ZnF_GATA"/>
    <property type="match status" value="1"/>
</dbReference>
<dbReference type="SUPFAM" id="SSF57716">
    <property type="entry name" value="Glucocorticoid receptor-like (DNA-binding domain)"/>
    <property type="match status" value="1"/>
</dbReference>
<evidence type="ECO:0000256" key="1">
    <source>
        <dbReference type="ARBA" id="ARBA00022723"/>
    </source>
</evidence>
<protein>
    <submittedName>
        <fullName evidence="8">Zinc finger DNA binding domain</fullName>
    </submittedName>
</protein>
<dbReference type="Proteomes" id="UP000422736">
    <property type="component" value="Chromosome 2"/>
</dbReference>
<dbReference type="EMBL" id="CP015055">
    <property type="protein sequence ID" value="QGN14467.1"/>
    <property type="molecule type" value="Genomic_DNA"/>
</dbReference>
<reference evidence="8 9" key="1">
    <citation type="submission" date="2016-03" db="EMBL/GenBank/DDBJ databases">
        <title>How can Kluyveromyces marxianus grow so fast - potential evolutionary course in Saccharomyces Complex revealed by comparative genomics.</title>
        <authorList>
            <person name="Mo W."/>
            <person name="Lu W."/>
            <person name="Yang X."/>
            <person name="Qi J."/>
            <person name="Lv H."/>
        </authorList>
    </citation>
    <scope>NUCLEOTIDE SEQUENCE [LARGE SCALE GENOMIC DNA]</scope>
    <source>
        <strain evidence="8 9">FIM1</strain>
    </source>
</reference>
<feature type="domain" description="GATA-type" evidence="7">
    <location>
        <begin position="121"/>
        <end position="157"/>
    </location>
</feature>
<gene>
    <name evidence="8" type="primary">GAT2</name>
    <name evidence="8" type="ORF">FIM1_1128</name>
</gene>
<keyword evidence="5" id="KW-0804">Transcription</keyword>
<evidence type="ECO:0000259" key="7">
    <source>
        <dbReference type="PROSITE" id="PS50114"/>
    </source>
</evidence>
<dbReference type="PANTHER" id="PTHR47172:SF24">
    <property type="entry name" value="GATA ZINC FINGER DOMAIN-CONTAINING PROTEIN 14-RELATED"/>
    <property type="match status" value="1"/>
</dbReference>
<keyword evidence="1" id="KW-0479">Metal-binding</keyword>
<evidence type="ECO:0000313" key="9">
    <source>
        <dbReference type="Proteomes" id="UP000422736"/>
    </source>
</evidence>
<evidence type="ECO:0000313" key="8">
    <source>
        <dbReference type="EMBL" id="QGN14467.1"/>
    </source>
</evidence>
<dbReference type="Pfam" id="PF00320">
    <property type="entry name" value="GATA"/>
    <property type="match status" value="1"/>
</dbReference>
<keyword evidence="4" id="KW-0805">Transcription regulation</keyword>
<evidence type="ECO:0000256" key="5">
    <source>
        <dbReference type="ARBA" id="ARBA00023163"/>
    </source>
</evidence>
<reference evidence="8 9" key="2">
    <citation type="submission" date="2019-11" db="EMBL/GenBank/DDBJ databases">
        <authorList>
            <person name="Lu H."/>
        </authorList>
    </citation>
    <scope>NUCLEOTIDE SEQUENCE [LARGE SCALE GENOMIC DNA]</scope>
    <source>
        <strain evidence="8 9">FIM1</strain>
    </source>
</reference>